<dbReference type="Pfam" id="PF00515">
    <property type="entry name" value="TPR_1"/>
    <property type="match status" value="1"/>
</dbReference>
<gene>
    <name evidence="4" type="ORF">ACK2TP_08540</name>
</gene>
<proteinExistence type="predicted"/>
<accession>A0ABW9KJT0</accession>
<evidence type="ECO:0000313" key="4">
    <source>
        <dbReference type="EMBL" id="MFN2975808.1"/>
    </source>
</evidence>
<reference evidence="4 5" key="1">
    <citation type="submission" date="2024-12" db="EMBL/GenBank/DDBJ databases">
        <authorList>
            <person name="Lee Y."/>
        </authorList>
    </citation>
    <scope>NUCLEOTIDE SEQUENCE [LARGE SCALE GENOMIC DNA]</scope>
    <source>
        <strain evidence="4 5">03SUJ4</strain>
    </source>
</reference>
<feature type="repeat" description="TPR" evidence="1">
    <location>
        <begin position="78"/>
        <end position="111"/>
    </location>
</feature>
<keyword evidence="5" id="KW-1185">Reference proteome</keyword>
<name>A0ABW9KJT0_9BACT</name>
<dbReference type="PROSITE" id="PS50005">
    <property type="entry name" value="TPR"/>
    <property type="match status" value="3"/>
</dbReference>
<dbReference type="PROSITE" id="PS50293">
    <property type="entry name" value="TPR_REGION"/>
    <property type="match status" value="1"/>
</dbReference>
<comment type="caution">
    <text evidence="4">The sequence shown here is derived from an EMBL/GenBank/DDBJ whole genome shotgun (WGS) entry which is preliminary data.</text>
</comment>
<dbReference type="PANTHER" id="PTHR12558:SF13">
    <property type="entry name" value="CELL DIVISION CYCLE PROTEIN 27 HOMOLOG"/>
    <property type="match status" value="1"/>
</dbReference>
<evidence type="ECO:0000313" key="5">
    <source>
        <dbReference type="Proteomes" id="UP001634747"/>
    </source>
</evidence>
<feature type="signal peptide" evidence="3">
    <location>
        <begin position="1"/>
        <end position="23"/>
    </location>
</feature>
<sequence>MPHPTLIRSMLCAVSVAFLFPLAAQPQRSGASAQRGSDAITPQVQQLYAEAHDAQAHGDAQTAIARYTEILRLAPRLAPAYNNLGMLYYNTGDYSHAAETLRKGLAIDPRMTTAQTLLGLSDVRLGRSIEAKAELTKALEADPANNDAELALGRLEISTGDSSAGTAHLRDYLQRNPKDQQVWYLLGKAYLKLSEESLAKVDQIDPDSGVAHIMAGEVDESMKNYDGALAEYTKALAKDPNQAGNHYHLGNAFWLEEKYESAANEFRAELRIDPNNCITQWKLGNSILSANQPAAEALPPLNSAVTTCPDLMQARVDRANALLKLDRAQQALDDLRPAAQASPDEPSIHFLLSRAYKALGKNEEARSELQVYARLQRQASEASAKQAKDVISAKDQAR</sequence>
<evidence type="ECO:0000256" key="2">
    <source>
        <dbReference type="SAM" id="MobiDB-lite"/>
    </source>
</evidence>
<protein>
    <submittedName>
        <fullName evidence="4">Tetratricopeptide repeat protein</fullName>
    </submittedName>
</protein>
<dbReference type="RefSeq" id="WP_263412681.1">
    <property type="nucleotide sequence ID" value="NZ_BAABBH010000001.1"/>
</dbReference>
<dbReference type="SMART" id="SM00028">
    <property type="entry name" value="TPR"/>
    <property type="match status" value="6"/>
</dbReference>
<dbReference type="Pfam" id="PF14559">
    <property type="entry name" value="TPR_19"/>
    <property type="match status" value="2"/>
</dbReference>
<feature type="region of interest" description="Disordered" evidence="2">
    <location>
        <begin position="378"/>
        <end position="398"/>
    </location>
</feature>
<feature type="repeat" description="TPR" evidence="1">
    <location>
        <begin position="243"/>
        <end position="276"/>
    </location>
</feature>
<dbReference type="Gene3D" id="1.25.40.10">
    <property type="entry name" value="Tetratricopeptide repeat domain"/>
    <property type="match status" value="3"/>
</dbReference>
<organism evidence="4 5">
    <name type="scientific">Terriglobus aquaticus</name>
    <dbReference type="NCBI Taxonomy" id="940139"/>
    <lineage>
        <taxon>Bacteria</taxon>
        <taxon>Pseudomonadati</taxon>
        <taxon>Acidobacteriota</taxon>
        <taxon>Terriglobia</taxon>
        <taxon>Terriglobales</taxon>
        <taxon>Acidobacteriaceae</taxon>
        <taxon>Terriglobus</taxon>
    </lineage>
</organism>
<dbReference type="Proteomes" id="UP001634747">
    <property type="component" value="Unassembled WGS sequence"/>
</dbReference>
<dbReference type="SUPFAM" id="SSF48452">
    <property type="entry name" value="TPR-like"/>
    <property type="match status" value="2"/>
</dbReference>
<dbReference type="InterPro" id="IPR011990">
    <property type="entry name" value="TPR-like_helical_dom_sf"/>
</dbReference>
<dbReference type="EMBL" id="JBJYXY010000001">
    <property type="protein sequence ID" value="MFN2975808.1"/>
    <property type="molecule type" value="Genomic_DNA"/>
</dbReference>
<dbReference type="Pfam" id="PF13414">
    <property type="entry name" value="TPR_11"/>
    <property type="match status" value="1"/>
</dbReference>
<keyword evidence="3" id="KW-0732">Signal</keyword>
<feature type="chain" id="PRO_5045066622" evidence="3">
    <location>
        <begin position="24"/>
        <end position="398"/>
    </location>
</feature>
<feature type="repeat" description="TPR" evidence="1">
    <location>
        <begin position="209"/>
        <end position="242"/>
    </location>
</feature>
<evidence type="ECO:0000256" key="1">
    <source>
        <dbReference type="PROSITE-ProRule" id="PRU00339"/>
    </source>
</evidence>
<keyword evidence="1" id="KW-0802">TPR repeat</keyword>
<evidence type="ECO:0000256" key="3">
    <source>
        <dbReference type="SAM" id="SignalP"/>
    </source>
</evidence>
<dbReference type="InterPro" id="IPR019734">
    <property type="entry name" value="TPR_rpt"/>
</dbReference>
<feature type="compositionally biased region" description="Basic and acidic residues" evidence="2">
    <location>
        <begin position="386"/>
        <end position="398"/>
    </location>
</feature>
<dbReference type="PANTHER" id="PTHR12558">
    <property type="entry name" value="CELL DIVISION CYCLE 16,23,27"/>
    <property type="match status" value="1"/>
</dbReference>